<comment type="caution">
    <text evidence="4">The sequence shown here is derived from an EMBL/GenBank/DDBJ whole genome shotgun (WGS) entry which is preliminary data.</text>
</comment>
<dbReference type="SUPFAM" id="SSF53822">
    <property type="entry name" value="Periplasmic binding protein-like I"/>
    <property type="match status" value="1"/>
</dbReference>
<dbReference type="PANTHER" id="PTHR30483">
    <property type="entry name" value="LEUCINE-SPECIFIC-BINDING PROTEIN"/>
    <property type="match status" value="1"/>
</dbReference>
<dbReference type="InterPro" id="IPR028081">
    <property type="entry name" value="Leu-bd"/>
</dbReference>
<dbReference type="CDD" id="cd06268">
    <property type="entry name" value="PBP1_ABC_transporter_LIVBP-like"/>
    <property type="match status" value="1"/>
</dbReference>
<evidence type="ECO:0000256" key="1">
    <source>
        <dbReference type="ARBA" id="ARBA00010062"/>
    </source>
</evidence>
<dbReference type="PANTHER" id="PTHR30483:SF6">
    <property type="entry name" value="PERIPLASMIC BINDING PROTEIN OF ABC TRANSPORTER FOR NATURAL AMINO ACIDS"/>
    <property type="match status" value="1"/>
</dbReference>
<protein>
    <submittedName>
        <fullName evidence="4">ABC transporter substrate-binding protein</fullName>
    </submittedName>
</protein>
<accession>A0ABV7GG11</accession>
<dbReference type="InterPro" id="IPR028082">
    <property type="entry name" value="Peripla_BP_I"/>
</dbReference>
<dbReference type="Pfam" id="PF13458">
    <property type="entry name" value="Peripla_BP_6"/>
    <property type="match status" value="1"/>
</dbReference>
<reference evidence="5" key="1">
    <citation type="journal article" date="2019" name="Int. J. Syst. Evol. Microbiol.">
        <title>The Global Catalogue of Microorganisms (GCM) 10K type strain sequencing project: providing services to taxonomists for standard genome sequencing and annotation.</title>
        <authorList>
            <consortium name="The Broad Institute Genomics Platform"/>
            <consortium name="The Broad Institute Genome Sequencing Center for Infectious Disease"/>
            <person name="Wu L."/>
            <person name="Ma J."/>
        </authorList>
    </citation>
    <scope>NUCLEOTIDE SEQUENCE [LARGE SCALE GENOMIC DNA]</scope>
    <source>
        <strain evidence="5">KCTC 52277</strain>
    </source>
</reference>
<evidence type="ECO:0000313" key="4">
    <source>
        <dbReference type="EMBL" id="MFC3140474.1"/>
    </source>
</evidence>
<name>A0ABV7GG11_9GAMM</name>
<dbReference type="InterPro" id="IPR051010">
    <property type="entry name" value="BCAA_transport"/>
</dbReference>
<proteinExistence type="inferred from homology"/>
<keyword evidence="5" id="KW-1185">Reference proteome</keyword>
<feature type="domain" description="Leucine-binding protein" evidence="3">
    <location>
        <begin position="44"/>
        <end position="199"/>
    </location>
</feature>
<dbReference type="EMBL" id="JBHRTD010000018">
    <property type="protein sequence ID" value="MFC3140474.1"/>
    <property type="molecule type" value="Genomic_DNA"/>
</dbReference>
<evidence type="ECO:0000259" key="3">
    <source>
        <dbReference type="Pfam" id="PF13458"/>
    </source>
</evidence>
<dbReference type="RefSeq" id="WP_248934363.1">
    <property type="nucleotide sequence ID" value="NZ_JAKILF010000001.1"/>
</dbReference>
<evidence type="ECO:0000256" key="2">
    <source>
        <dbReference type="ARBA" id="ARBA00022729"/>
    </source>
</evidence>
<dbReference type="Proteomes" id="UP001595621">
    <property type="component" value="Unassembled WGS sequence"/>
</dbReference>
<gene>
    <name evidence="4" type="ORF">ACFOE0_20145</name>
</gene>
<dbReference type="NCBIfam" id="TIGR03863">
    <property type="entry name" value="PQQ_ABC_bind"/>
    <property type="match status" value="1"/>
</dbReference>
<evidence type="ECO:0000313" key="5">
    <source>
        <dbReference type="Proteomes" id="UP001595621"/>
    </source>
</evidence>
<organism evidence="4 5">
    <name type="scientific">Shewanella submarina</name>
    <dbReference type="NCBI Taxonomy" id="2016376"/>
    <lineage>
        <taxon>Bacteria</taxon>
        <taxon>Pseudomonadati</taxon>
        <taxon>Pseudomonadota</taxon>
        <taxon>Gammaproteobacteria</taxon>
        <taxon>Alteromonadales</taxon>
        <taxon>Shewanellaceae</taxon>
        <taxon>Shewanella</taxon>
    </lineage>
</organism>
<keyword evidence="2" id="KW-0732">Signal</keyword>
<sequence length="382" mass="42558">MSLLLSFFVNANNQINELKVGVLVQFPEIPSAVPDYLKPDESEGLAGALQAAKDSNRTGKFLGLGINLNMAQLDDQEALISQAKEWMADGVQILLVDADTQALLALRKALPDELILINTGNREDSLRTETCLANTLHTAASFSMQTDALAQWLRSRRLSEVMLVKGDSESDKKYVEAAKASLKKFGHKLVAEKSWSFDTDLRRVAGKELQAFTQGPEYDLVWVADTRNLFGQLLPYNTFLPRPVVGTHGLEAGEWSQVIEAWGAVQMQNRFFKDNQRPMTARDYNAWIAIRALSEAMTKTRSTQGAELLTAMLNPDFYIAGYKGRKLSFRPWSGQLRQPVPLFNQQALVATAPFEGFLHPRNEMDTLGADRRESSCTLASQE</sequence>
<dbReference type="InterPro" id="IPR022478">
    <property type="entry name" value="ABC_transptr_sub-bd_PQQ"/>
</dbReference>
<dbReference type="Gene3D" id="3.40.50.2300">
    <property type="match status" value="2"/>
</dbReference>
<comment type="similarity">
    <text evidence="1">Belongs to the leucine-binding protein family.</text>
</comment>